<evidence type="ECO:0000313" key="3">
    <source>
        <dbReference type="Proteomes" id="UP000299102"/>
    </source>
</evidence>
<feature type="region of interest" description="Disordered" evidence="1">
    <location>
        <begin position="12"/>
        <end position="34"/>
    </location>
</feature>
<evidence type="ECO:0000313" key="2">
    <source>
        <dbReference type="EMBL" id="GBP48840.1"/>
    </source>
</evidence>
<sequence>MVPNPCPLAVSLGMPRRRGRGAGRGQSSPRPHPERYLRISQIAERRPLYRPLCAPASNFLLELINSVRFALFIPHTHAVAVTYRPFPLGARLLKRKASSVLMHFDYFDGRGRRLRAVLAAVVRNGQE</sequence>
<organism evidence="2 3">
    <name type="scientific">Eumeta variegata</name>
    <name type="common">Bagworm moth</name>
    <name type="synonym">Eumeta japonica</name>
    <dbReference type="NCBI Taxonomy" id="151549"/>
    <lineage>
        <taxon>Eukaryota</taxon>
        <taxon>Metazoa</taxon>
        <taxon>Ecdysozoa</taxon>
        <taxon>Arthropoda</taxon>
        <taxon>Hexapoda</taxon>
        <taxon>Insecta</taxon>
        <taxon>Pterygota</taxon>
        <taxon>Neoptera</taxon>
        <taxon>Endopterygota</taxon>
        <taxon>Lepidoptera</taxon>
        <taxon>Glossata</taxon>
        <taxon>Ditrysia</taxon>
        <taxon>Tineoidea</taxon>
        <taxon>Psychidae</taxon>
        <taxon>Oiketicinae</taxon>
        <taxon>Eumeta</taxon>
    </lineage>
</organism>
<gene>
    <name evidence="2" type="ORF">EVAR_8448_1</name>
</gene>
<protein>
    <submittedName>
        <fullName evidence="2">Uncharacterized protein</fullName>
    </submittedName>
</protein>
<evidence type="ECO:0000256" key="1">
    <source>
        <dbReference type="SAM" id="MobiDB-lite"/>
    </source>
</evidence>
<dbReference type="Proteomes" id="UP000299102">
    <property type="component" value="Unassembled WGS sequence"/>
</dbReference>
<reference evidence="2 3" key="1">
    <citation type="journal article" date="2019" name="Commun. Biol.">
        <title>The bagworm genome reveals a unique fibroin gene that provides high tensile strength.</title>
        <authorList>
            <person name="Kono N."/>
            <person name="Nakamura H."/>
            <person name="Ohtoshi R."/>
            <person name="Tomita M."/>
            <person name="Numata K."/>
            <person name="Arakawa K."/>
        </authorList>
    </citation>
    <scope>NUCLEOTIDE SEQUENCE [LARGE SCALE GENOMIC DNA]</scope>
</reference>
<dbReference type="AlphaFoldDB" id="A0A4C1WD59"/>
<dbReference type="EMBL" id="BGZK01000531">
    <property type="protein sequence ID" value="GBP48840.1"/>
    <property type="molecule type" value="Genomic_DNA"/>
</dbReference>
<keyword evidence="3" id="KW-1185">Reference proteome</keyword>
<accession>A0A4C1WD59</accession>
<comment type="caution">
    <text evidence="2">The sequence shown here is derived from an EMBL/GenBank/DDBJ whole genome shotgun (WGS) entry which is preliminary data.</text>
</comment>
<proteinExistence type="predicted"/>
<name>A0A4C1WD59_EUMVA</name>